<feature type="region of interest" description="Disordered" evidence="1">
    <location>
        <begin position="451"/>
        <end position="496"/>
    </location>
</feature>
<feature type="compositionally biased region" description="Gly residues" evidence="1">
    <location>
        <begin position="480"/>
        <end position="496"/>
    </location>
</feature>
<dbReference type="OrthoDB" id="3945048at2759"/>
<feature type="compositionally biased region" description="Acidic residues" evidence="1">
    <location>
        <begin position="116"/>
        <end position="143"/>
    </location>
</feature>
<feature type="compositionally biased region" description="Pro residues" evidence="1">
    <location>
        <begin position="15"/>
        <end position="24"/>
    </location>
</feature>
<evidence type="ECO:0000313" key="3">
    <source>
        <dbReference type="Proteomes" id="UP000183809"/>
    </source>
</evidence>
<organism evidence="2 3">
    <name type="scientific">Diplodia corticola</name>
    <dbReference type="NCBI Taxonomy" id="236234"/>
    <lineage>
        <taxon>Eukaryota</taxon>
        <taxon>Fungi</taxon>
        <taxon>Dikarya</taxon>
        <taxon>Ascomycota</taxon>
        <taxon>Pezizomycotina</taxon>
        <taxon>Dothideomycetes</taxon>
        <taxon>Dothideomycetes incertae sedis</taxon>
        <taxon>Botryosphaeriales</taxon>
        <taxon>Botryosphaeriaceae</taxon>
        <taxon>Diplodia</taxon>
    </lineage>
</organism>
<evidence type="ECO:0000256" key="1">
    <source>
        <dbReference type="SAM" id="MobiDB-lite"/>
    </source>
</evidence>
<feature type="compositionally biased region" description="Low complexity" evidence="1">
    <location>
        <begin position="269"/>
        <end position="285"/>
    </location>
</feature>
<feature type="region of interest" description="Disordered" evidence="1">
    <location>
        <begin position="94"/>
        <end position="148"/>
    </location>
</feature>
<proteinExistence type="predicted"/>
<feature type="compositionally biased region" description="Basic and acidic residues" evidence="1">
    <location>
        <begin position="1"/>
        <end position="14"/>
    </location>
</feature>
<feature type="region of interest" description="Disordered" evidence="1">
    <location>
        <begin position="1"/>
        <end position="25"/>
    </location>
</feature>
<feature type="compositionally biased region" description="Acidic residues" evidence="1">
    <location>
        <begin position="95"/>
        <end position="104"/>
    </location>
</feature>
<feature type="compositionally biased region" description="Acidic residues" evidence="1">
    <location>
        <begin position="381"/>
        <end position="405"/>
    </location>
</feature>
<dbReference type="Proteomes" id="UP000183809">
    <property type="component" value="Unassembled WGS sequence"/>
</dbReference>
<dbReference type="GeneID" id="31013149"/>
<gene>
    <name evidence="2" type="ORF">BKCO1_2200087</name>
</gene>
<feature type="region of interest" description="Disordered" evidence="1">
    <location>
        <begin position="267"/>
        <end position="312"/>
    </location>
</feature>
<dbReference type="AlphaFoldDB" id="A0A1J9R1W8"/>
<protein>
    <submittedName>
        <fullName evidence="2">Uncharacterized protein</fullName>
    </submittedName>
</protein>
<evidence type="ECO:0000313" key="2">
    <source>
        <dbReference type="EMBL" id="OJD34624.1"/>
    </source>
</evidence>
<sequence>MEDKKRCRTLDRFLEPPPPYPPLSPGIEIAPEGRAVVDTSNGIDEVYFLSCHPLSFNGSLSDTDGDEEWIEDYVTEFLVDRAKCRPQARSNGVWVDDDAIESETESSSTEKHDSSDESDDESGDEDGDEDGDQDGDQDGDEDKDNIFDSQARTWRTVLKRREHAAINYTTQARLTHEPINLETWQSHLLINTTIRKIIYNLEGSCPLPSRSITAAGTAYLSFESVPTSALNHPIDGGLQTSPGIQVTDDVFIPVFICPVREASSYPFTSSNEKGGASNGSSSNGSPYRPDYRAPTTATAIGKHPLTTAADGYHHAPEEEIDWIDEDEDEENAEFIVHASFCISCLRDLYAGAVAPETNTTTENDISINSDGDRSQPVTSGEEYEDYEDHEGYEDYEDYEEEEAGTEEVQGNSGSEMEKMTSVVETGGGGNSGSRGNDGAWSAVNLMTMDEEQKNGGGNQQQPQSPAIRIPQLDGVNDPQSGGGGGGGGGGIASGGLGCVVM</sequence>
<feature type="compositionally biased region" description="Polar residues" evidence="1">
    <location>
        <begin position="360"/>
        <end position="369"/>
    </location>
</feature>
<name>A0A1J9R1W8_9PEZI</name>
<comment type="caution">
    <text evidence="2">The sequence shown here is derived from an EMBL/GenBank/DDBJ whole genome shotgun (WGS) entry which is preliminary data.</text>
</comment>
<accession>A0A1J9R1W8</accession>
<reference evidence="2 3" key="1">
    <citation type="submission" date="2016-10" db="EMBL/GenBank/DDBJ databases">
        <title>Proteomics and genomics reveal pathogen-plant mechanisms compatible with a hemibiotrophic lifestyle of Diplodia corticola.</title>
        <authorList>
            <person name="Fernandes I."/>
            <person name="De Jonge R."/>
            <person name="Van De Peer Y."/>
            <person name="Devreese B."/>
            <person name="Alves A."/>
            <person name="Esteves A.C."/>
        </authorList>
    </citation>
    <scope>NUCLEOTIDE SEQUENCE [LARGE SCALE GENOMIC DNA]</scope>
    <source>
        <strain evidence="2 3">CBS 112549</strain>
    </source>
</reference>
<dbReference type="EMBL" id="MNUE01000022">
    <property type="protein sequence ID" value="OJD34624.1"/>
    <property type="molecule type" value="Genomic_DNA"/>
</dbReference>
<keyword evidence="3" id="KW-1185">Reference proteome</keyword>
<dbReference type="RefSeq" id="XP_020130884.1">
    <property type="nucleotide sequence ID" value="XM_020272889.1"/>
</dbReference>
<feature type="region of interest" description="Disordered" evidence="1">
    <location>
        <begin position="360"/>
        <end position="417"/>
    </location>
</feature>